<proteinExistence type="predicted"/>
<dbReference type="Proteomes" id="UP001186944">
    <property type="component" value="Unassembled WGS sequence"/>
</dbReference>
<dbReference type="SUPFAM" id="SSF52540">
    <property type="entry name" value="P-loop containing nucleoside triphosphate hydrolases"/>
    <property type="match status" value="1"/>
</dbReference>
<dbReference type="PROSITE" id="PS50096">
    <property type="entry name" value="IQ"/>
    <property type="match status" value="2"/>
</dbReference>
<keyword evidence="1" id="KW-0040">ANK repeat</keyword>
<feature type="compositionally biased region" description="Basic and acidic residues" evidence="2">
    <location>
        <begin position="305"/>
        <end position="322"/>
    </location>
</feature>
<dbReference type="GO" id="GO:0003712">
    <property type="term" value="F:transcription coregulator activity"/>
    <property type="evidence" value="ECO:0007669"/>
    <property type="project" value="TreeGrafter"/>
</dbReference>
<dbReference type="Pfam" id="PF00612">
    <property type="entry name" value="IQ"/>
    <property type="match status" value="3"/>
</dbReference>
<gene>
    <name evidence="3" type="ORF">FSP39_001118</name>
</gene>
<dbReference type="PANTHER" id="PTHR23335:SF1">
    <property type="entry name" value="CALMODULIN-BINDING TRANSCRIPTION ACTIVATOR, ISOFORM F"/>
    <property type="match status" value="1"/>
</dbReference>
<dbReference type="AlphaFoldDB" id="A0AA88YFJ7"/>
<feature type="compositionally biased region" description="Basic and acidic residues" evidence="2">
    <location>
        <begin position="355"/>
        <end position="370"/>
    </location>
</feature>
<dbReference type="InterPro" id="IPR000048">
    <property type="entry name" value="IQ_motif_EF-hand-BS"/>
</dbReference>
<dbReference type="Pfam" id="PF12796">
    <property type="entry name" value="Ank_2"/>
    <property type="match status" value="1"/>
</dbReference>
<feature type="repeat" description="ANK" evidence="1">
    <location>
        <begin position="61"/>
        <end position="93"/>
    </location>
</feature>
<dbReference type="InterPro" id="IPR036770">
    <property type="entry name" value="Ankyrin_rpt-contain_sf"/>
</dbReference>
<sequence>MFIKYYRCDNPSWFLDCEVDANCHDINSSTAMMWACVKGHEEAAVALFHWNSASLKIRNKQGLSPLDLAQENGHTHLYDRLLTLQQDLSYNDSLISGDCFSTAGTVENSLAFPILTKSHDVPFSDSKTTIPCTSDCDLFKSPAPVLTKNKGPLGTLHIEIPSNPTPTFNSDKENLLIRRQSDQTLRAGIKSKRKLNKRFSVDLPSHSDDNRSSRAGSCDRPIREANSEPHLPMTALDALTRGENPMLSSRAHNVSSPDSLITALQDSRLAHLHQERMMGRIDQHDLVKMDTDDVPSSDNGSPLIDVEKLSSDEEPSDQRAMSDRQSVNGSEEAKQQMVTLAKQIIAAIPERIKYSPSRGDDFIDTTRERSSSYSSIPSQPSPHASSYGEDSGISTPMGDSFAFEEYRYPDINTPASSMSPESTCLPSPYSPYSFTLDSPPPTTAEFTEYFNAPATYMEKDFSQLTLSDQEQRRLYEAAKVIQKTYRQYRDKQQLQQQQQKEIYAAILIQKYYRRYKQVKYYRRYKQVKYTAILIQKYYRRYKQVIYAAILIQKYYRRYKQVIYTAILIQKYYRRYKQVIYTAILTQKYYRRYKQYAYYKKMTQAAVLIQSQFRSYYAQKRFKKSRDAAVVIQNQYRTYKEHERLKKGGNKSVIIQQRYRSHYQRKNMKGQSSGGHVVQIVPESAER</sequence>
<keyword evidence="4" id="KW-1185">Reference proteome</keyword>
<evidence type="ECO:0000313" key="3">
    <source>
        <dbReference type="EMBL" id="KAK3104396.1"/>
    </source>
</evidence>
<feature type="region of interest" description="Disordered" evidence="2">
    <location>
        <begin position="289"/>
        <end position="334"/>
    </location>
</feature>
<dbReference type="GO" id="GO:0006357">
    <property type="term" value="P:regulation of transcription by RNA polymerase II"/>
    <property type="evidence" value="ECO:0007669"/>
    <property type="project" value="TreeGrafter"/>
</dbReference>
<dbReference type="EMBL" id="VSWD01000004">
    <property type="protein sequence ID" value="KAK3104396.1"/>
    <property type="molecule type" value="Genomic_DNA"/>
</dbReference>
<dbReference type="Gene3D" id="1.25.40.20">
    <property type="entry name" value="Ankyrin repeat-containing domain"/>
    <property type="match status" value="1"/>
</dbReference>
<dbReference type="GO" id="GO:0003690">
    <property type="term" value="F:double-stranded DNA binding"/>
    <property type="evidence" value="ECO:0007669"/>
    <property type="project" value="TreeGrafter"/>
</dbReference>
<protein>
    <submittedName>
        <fullName evidence="3">Uncharacterized protein</fullName>
    </submittedName>
</protein>
<reference evidence="3" key="1">
    <citation type="submission" date="2019-08" db="EMBL/GenBank/DDBJ databases">
        <title>The improved chromosome-level genome for the pearl oyster Pinctada fucata martensii using PacBio sequencing and Hi-C.</title>
        <authorList>
            <person name="Zheng Z."/>
        </authorList>
    </citation>
    <scope>NUCLEOTIDE SEQUENCE</scope>
    <source>
        <strain evidence="3">ZZ-2019</strain>
        <tissue evidence="3">Adductor muscle</tissue>
    </source>
</reference>
<comment type="caution">
    <text evidence="3">The sequence shown here is derived from an EMBL/GenBank/DDBJ whole genome shotgun (WGS) entry which is preliminary data.</text>
</comment>
<dbReference type="CDD" id="cd23767">
    <property type="entry name" value="IQCD"/>
    <property type="match status" value="1"/>
</dbReference>
<dbReference type="InterPro" id="IPR027417">
    <property type="entry name" value="P-loop_NTPase"/>
</dbReference>
<dbReference type="SUPFAM" id="SSF48403">
    <property type="entry name" value="Ankyrin repeat"/>
    <property type="match status" value="1"/>
</dbReference>
<accession>A0AA88YFJ7</accession>
<feature type="region of interest" description="Disordered" evidence="2">
    <location>
        <begin position="196"/>
        <end position="232"/>
    </location>
</feature>
<evidence type="ECO:0000256" key="1">
    <source>
        <dbReference type="PROSITE-ProRule" id="PRU00023"/>
    </source>
</evidence>
<dbReference type="GO" id="GO:0005634">
    <property type="term" value="C:nucleus"/>
    <property type="evidence" value="ECO:0007669"/>
    <property type="project" value="TreeGrafter"/>
</dbReference>
<feature type="compositionally biased region" description="Low complexity" evidence="2">
    <location>
        <begin position="371"/>
        <end position="382"/>
    </location>
</feature>
<dbReference type="Gene3D" id="1.20.5.190">
    <property type="match status" value="3"/>
</dbReference>
<evidence type="ECO:0000256" key="2">
    <source>
        <dbReference type="SAM" id="MobiDB-lite"/>
    </source>
</evidence>
<organism evidence="3 4">
    <name type="scientific">Pinctada imbricata</name>
    <name type="common">Atlantic pearl-oyster</name>
    <name type="synonym">Pinctada martensii</name>
    <dbReference type="NCBI Taxonomy" id="66713"/>
    <lineage>
        <taxon>Eukaryota</taxon>
        <taxon>Metazoa</taxon>
        <taxon>Spiralia</taxon>
        <taxon>Lophotrochozoa</taxon>
        <taxon>Mollusca</taxon>
        <taxon>Bivalvia</taxon>
        <taxon>Autobranchia</taxon>
        <taxon>Pteriomorphia</taxon>
        <taxon>Pterioida</taxon>
        <taxon>Pterioidea</taxon>
        <taxon>Pteriidae</taxon>
        <taxon>Pinctada</taxon>
    </lineage>
</organism>
<dbReference type="SMART" id="SM00015">
    <property type="entry name" value="IQ"/>
    <property type="match status" value="7"/>
</dbReference>
<name>A0AA88YFJ7_PINIB</name>
<feature type="region of interest" description="Disordered" evidence="2">
    <location>
        <begin position="355"/>
        <end position="398"/>
    </location>
</feature>
<evidence type="ECO:0000313" key="4">
    <source>
        <dbReference type="Proteomes" id="UP001186944"/>
    </source>
</evidence>
<dbReference type="PROSITE" id="PS50088">
    <property type="entry name" value="ANK_REPEAT"/>
    <property type="match status" value="1"/>
</dbReference>
<dbReference type="PANTHER" id="PTHR23335">
    <property type="entry name" value="CALMODULIN-BINDING TRANSCRIPTION ACTIVATOR CAMTA"/>
    <property type="match status" value="1"/>
</dbReference>
<dbReference type="InterPro" id="IPR002110">
    <property type="entry name" value="Ankyrin_rpt"/>
</dbReference>